<dbReference type="RefSeq" id="XP_049266064.1">
    <property type="nucleotide sequence ID" value="XM_049410357.1"/>
</dbReference>
<sequence>MNHEVDNDSQIASQLITIIKGPVYNSRENATFLILCRNSDIFTTLETIQNIQDRFNNKFNYDYTFLNDEPFTDEFIYLISSYIPKGNINFGSIPPAHWSYPDHIDQSKAQRIRQNYADIPYGDSESYRHMCRYYSGFFYKHPLVHKYQYYWRIEPGIKYYCDIDYDLFKYMRVNDIRYSFVISLFEYSETIPTLWNHVQKYIMHEHLESSELLPLLLNNHNWYNLCHFWSNFEIANLDIYTDAKYEHFFNYLDQIGGFYYERWGDAPIHSIAISLFLKKHEIHWFDDIGYYHAPYLQCPQDPNVYIKRRCSCDPDEDFTDSYLSCTNHFLNVLAS</sequence>
<comment type="subcellular location">
    <subcellularLocation>
        <location evidence="1">Membrane</location>
        <topology evidence="1">Single-pass type II membrane protein</topology>
    </subcellularLocation>
</comment>
<dbReference type="InterPro" id="IPR002685">
    <property type="entry name" value="Glyco_trans_15"/>
</dbReference>
<dbReference type="GO" id="GO:0000032">
    <property type="term" value="P:cell wall mannoprotein biosynthetic process"/>
    <property type="evidence" value="ECO:0007669"/>
    <property type="project" value="TreeGrafter"/>
</dbReference>
<protein>
    <recommendedName>
        <fullName evidence="8">Mannosyltransferase</fullName>
    </recommendedName>
</protein>
<evidence type="ECO:0000256" key="4">
    <source>
        <dbReference type="ARBA" id="ARBA00022679"/>
    </source>
</evidence>
<organism evidence="6 7">
    <name type="scientific">[Candida] subhashii</name>
    <dbReference type="NCBI Taxonomy" id="561895"/>
    <lineage>
        <taxon>Eukaryota</taxon>
        <taxon>Fungi</taxon>
        <taxon>Dikarya</taxon>
        <taxon>Ascomycota</taxon>
        <taxon>Saccharomycotina</taxon>
        <taxon>Pichiomycetes</taxon>
        <taxon>Debaryomycetaceae</taxon>
        <taxon>Spathaspora</taxon>
    </lineage>
</organism>
<dbReference type="EMBL" id="JAGSYN010000046">
    <property type="protein sequence ID" value="KAG7665832.1"/>
    <property type="molecule type" value="Genomic_DNA"/>
</dbReference>
<keyword evidence="3" id="KW-0328">Glycosyltransferase</keyword>
<dbReference type="AlphaFoldDB" id="A0A8J5QMN9"/>
<evidence type="ECO:0000313" key="7">
    <source>
        <dbReference type="Proteomes" id="UP000694255"/>
    </source>
</evidence>
<dbReference type="Proteomes" id="UP000694255">
    <property type="component" value="Unassembled WGS sequence"/>
</dbReference>
<dbReference type="PANTHER" id="PTHR31121">
    <property type="entry name" value="ALPHA-1,2 MANNOSYLTRANSFERASE KTR1"/>
    <property type="match status" value="1"/>
</dbReference>
<evidence type="ECO:0008006" key="8">
    <source>
        <dbReference type="Google" id="ProtNLM"/>
    </source>
</evidence>
<proteinExistence type="inferred from homology"/>
<dbReference type="GO" id="GO:0005794">
    <property type="term" value="C:Golgi apparatus"/>
    <property type="evidence" value="ECO:0007669"/>
    <property type="project" value="TreeGrafter"/>
</dbReference>
<keyword evidence="7" id="KW-1185">Reference proteome</keyword>
<dbReference type="Pfam" id="PF01793">
    <property type="entry name" value="Glyco_transf_15"/>
    <property type="match status" value="1"/>
</dbReference>
<dbReference type="FunFam" id="3.90.550.10:FF:000051">
    <property type="entry name" value="Alpha-1,2-mannosyltransferase (Ktr4)"/>
    <property type="match status" value="1"/>
</dbReference>
<dbReference type="GO" id="GO:0006487">
    <property type="term" value="P:protein N-linked glycosylation"/>
    <property type="evidence" value="ECO:0007669"/>
    <property type="project" value="TreeGrafter"/>
</dbReference>
<comment type="similarity">
    <text evidence="2">Belongs to the glycosyltransferase 15 family.</text>
</comment>
<dbReference type="GO" id="GO:0006493">
    <property type="term" value="P:protein O-linked glycosylation"/>
    <property type="evidence" value="ECO:0007669"/>
    <property type="project" value="TreeGrafter"/>
</dbReference>
<evidence type="ECO:0000256" key="1">
    <source>
        <dbReference type="ARBA" id="ARBA00004606"/>
    </source>
</evidence>
<evidence type="ECO:0000256" key="3">
    <source>
        <dbReference type="ARBA" id="ARBA00022676"/>
    </source>
</evidence>
<evidence type="ECO:0000256" key="2">
    <source>
        <dbReference type="ARBA" id="ARBA00007677"/>
    </source>
</evidence>
<dbReference type="OrthoDB" id="439943at2759"/>
<accession>A0A8J5QMN9</accession>
<gene>
    <name evidence="6" type="ORF">J8A68_000658</name>
</gene>
<name>A0A8J5QMN9_9ASCO</name>
<dbReference type="GO" id="GO:0000026">
    <property type="term" value="F:alpha-1,2-mannosyltransferase activity"/>
    <property type="evidence" value="ECO:0007669"/>
    <property type="project" value="TreeGrafter"/>
</dbReference>
<keyword evidence="5" id="KW-0735">Signal-anchor</keyword>
<reference evidence="6 7" key="1">
    <citation type="journal article" date="2021" name="DNA Res.">
        <title>Genome analysis of Candida subhashii reveals its hybrid nature and dual mitochondrial genome conformations.</title>
        <authorList>
            <person name="Mixao V."/>
            <person name="Hegedusova E."/>
            <person name="Saus E."/>
            <person name="Pryszcz L.P."/>
            <person name="Cillingova A."/>
            <person name="Nosek J."/>
            <person name="Gabaldon T."/>
        </authorList>
    </citation>
    <scope>NUCLEOTIDE SEQUENCE [LARGE SCALE GENOMIC DNA]</scope>
    <source>
        <strain evidence="6 7">CBS 10753</strain>
    </source>
</reference>
<evidence type="ECO:0000313" key="6">
    <source>
        <dbReference type="EMBL" id="KAG7665832.1"/>
    </source>
</evidence>
<dbReference type="PIRSF" id="PIRSF018153">
    <property type="entry name" value="Glyco_trans_15"/>
    <property type="match status" value="1"/>
</dbReference>
<keyword evidence="5" id="KW-0812">Transmembrane</keyword>
<dbReference type="PANTHER" id="PTHR31121:SF6">
    <property type="entry name" value="ALPHA-1,2 MANNOSYLTRANSFERASE KTR1"/>
    <property type="match status" value="1"/>
</dbReference>
<keyword evidence="4" id="KW-0808">Transferase</keyword>
<evidence type="ECO:0000256" key="5">
    <source>
        <dbReference type="ARBA" id="ARBA00022968"/>
    </source>
</evidence>
<dbReference type="GO" id="GO:0016020">
    <property type="term" value="C:membrane"/>
    <property type="evidence" value="ECO:0007669"/>
    <property type="project" value="UniProtKB-SubCell"/>
</dbReference>
<comment type="caution">
    <text evidence="6">The sequence shown here is derived from an EMBL/GenBank/DDBJ whole genome shotgun (WGS) entry which is preliminary data.</text>
</comment>
<dbReference type="GeneID" id="73467459"/>